<feature type="domain" description="Retrotransposon Copia-like N-terminal" evidence="1">
    <location>
        <begin position="28"/>
        <end position="75"/>
    </location>
</feature>
<dbReference type="EMBL" id="JACGWN010000006">
    <property type="protein sequence ID" value="KAL0445519.1"/>
    <property type="molecule type" value="Genomic_DNA"/>
</dbReference>
<proteinExistence type="predicted"/>
<dbReference type="Pfam" id="PF14244">
    <property type="entry name" value="Retrotran_gag_3"/>
    <property type="match status" value="1"/>
</dbReference>
<evidence type="ECO:0000259" key="1">
    <source>
        <dbReference type="Pfam" id="PF14244"/>
    </source>
</evidence>
<dbReference type="PANTHER" id="PTHR37610">
    <property type="entry name" value="CCHC-TYPE DOMAIN-CONTAINING PROTEIN"/>
    <property type="match status" value="1"/>
</dbReference>
<organism evidence="2">
    <name type="scientific">Sesamum latifolium</name>
    <dbReference type="NCBI Taxonomy" id="2727402"/>
    <lineage>
        <taxon>Eukaryota</taxon>
        <taxon>Viridiplantae</taxon>
        <taxon>Streptophyta</taxon>
        <taxon>Embryophyta</taxon>
        <taxon>Tracheophyta</taxon>
        <taxon>Spermatophyta</taxon>
        <taxon>Magnoliopsida</taxon>
        <taxon>eudicotyledons</taxon>
        <taxon>Gunneridae</taxon>
        <taxon>Pentapetalae</taxon>
        <taxon>asterids</taxon>
        <taxon>lamiids</taxon>
        <taxon>Lamiales</taxon>
        <taxon>Pedaliaceae</taxon>
        <taxon>Sesamum</taxon>
    </lineage>
</organism>
<reference evidence="2" key="2">
    <citation type="journal article" date="2024" name="Plant">
        <title>Genomic evolution and insights into agronomic trait innovations of Sesamum species.</title>
        <authorList>
            <person name="Miao H."/>
            <person name="Wang L."/>
            <person name="Qu L."/>
            <person name="Liu H."/>
            <person name="Sun Y."/>
            <person name="Le M."/>
            <person name="Wang Q."/>
            <person name="Wei S."/>
            <person name="Zheng Y."/>
            <person name="Lin W."/>
            <person name="Duan Y."/>
            <person name="Cao H."/>
            <person name="Xiong S."/>
            <person name="Wang X."/>
            <person name="Wei L."/>
            <person name="Li C."/>
            <person name="Ma Q."/>
            <person name="Ju M."/>
            <person name="Zhao R."/>
            <person name="Li G."/>
            <person name="Mu C."/>
            <person name="Tian Q."/>
            <person name="Mei H."/>
            <person name="Zhang T."/>
            <person name="Gao T."/>
            <person name="Zhang H."/>
        </authorList>
    </citation>
    <scope>NUCLEOTIDE SEQUENCE</scope>
    <source>
        <strain evidence="2">KEN1</strain>
    </source>
</reference>
<dbReference type="AlphaFoldDB" id="A0AAW2WTZ0"/>
<gene>
    <name evidence="2" type="ORF">Slati_1679800</name>
</gene>
<sequence length="116" mass="13127">MADEVGKEITKTANKDLIELDLDELHIHAFDHSGMKLISIPLDGNKYLAWSSAIQNALETKFKLGFTDGTCLAPAKTSKDYTRWRCVDCMMKSWLLNTLSKDIVDGFYYFVSSRAL</sequence>
<dbReference type="InterPro" id="IPR029472">
    <property type="entry name" value="Copia-like_N"/>
</dbReference>
<comment type="caution">
    <text evidence="2">The sequence shown here is derived from an EMBL/GenBank/DDBJ whole genome shotgun (WGS) entry which is preliminary data.</text>
</comment>
<protein>
    <recommendedName>
        <fullName evidence="1">Retrotransposon Copia-like N-terminal domain-containing protein</fullName>
    </recommendedName>
</protein>
<name>A0AAW2WTZ0_9LAMI</name>
<accession>A0AAW2WTZ0</accession>
<dbReference type="PANTHER" id="PTHR37610:SF40">
    <property type="entry name" value="OS01G0909600 PROTEIN"/>
    <property type="match status" value="1"/>
</dbReference>
<reference evidence="2" key="1">
    <citation type="submission" date="2020-06" db="EMBL/GenBank/DDBJ databases">
        <authorList>
            <person name="Li T."/>
            <person name="Hu X."/>
            <person name="Zhang T."/>
            <person name="Song X."/>
            <person name="Zhang H."/>
            <person name="Dai N."/>
            <person name="Sheng W."/>
            <person name="Hou X."/>
            <person name="Wei L."/>
        </authorList>
    </citation>
    <scope>NUCLEOTIDE SEQUENCE</scope>
    <source>
        <strain evidence="2">KEN1</strain>
        <tissue evidence="2">Leaf</tissue>
    </source>
</reference>
<evidence type="ECO:0000313" key="2">
    <source>
        <dbReference type="EMBL" id="KAL0445519.1"/>
    </source>
</evidence>